<dbReference type="HOGENOM" id="CLU_808660_0_0_6"/>
<sequence precursor="true">MKHSKKVLTASIALLLGVSGAAFGNLLENPGFEVADGDALNALDWTQDAGAERSGATGYAGGTPAWSMFMSGDGEAVYEGSAYQEVGGLDECSPYGLATFEANGFYDNSGLAGSVAGMTVAFNVGTPFEMASDGDNGGYEEMTVLGNIPAWAVSAIVTVDGMHPTPSTEPSVHWDDIDFSTDCVADYAKVSGKASDSNRPGKGKNSDGWNPRGAYSFSGAIGTLESEACEGAAPVGMLHINYKNAGFSCDFTPTAPVDYGEGTATLAVSYLCEIADGDDLEGIAVIQLTQGTGLPKGKNKDRGMISVTNDDLEDEDGINIDADDEDPEANPFSLTKGNVNLMPADCS</sequence>
<proteinExistence type="predicted"/>
<gene>
    <name evidence="3" type="ordered locus">Ssed_3277</name>
</gene>
<dbReference type="eggNOG" id="ENOG5031HQQ">
    <property type="taxonomic scope" value="Bacteria"/>
</dbReference>
<reference evidence="3 4" key="1">
    <citation type="submission" date="2007-08" db="EMBL/GenBank/DDBJ databases">
        <title>Complete sequence of Shewanella sediminis HAW-EB3.</title>
        <authorList>
            <consortium name="US DOE Joint Genome Institute"/>
            <person name="Copeland A."/>
            <person name="Lucas S."/>
            <person name="Lapidus A."/>
            <person name="Barry K."/>
            <person name="Glavina del Rio T."/>
            <person name="Dalin E."/>
            <person name="Tice H."/>
            <person name="Pitluck S."/>
            <person name="Chertkov O."/>
            <person name="Brettin T."/>
            <person name="Bruce D."/>
            <person name="Detter J.C."/>
            <person name="Han C."/>
            <person name="Schmutz J."/>
            <person name="Larimer F."/>
            <person name="Land M."/>
            <person name="Hauser L."/>
            <person name="Kyrpides N."/>
            <person name="Kim E."/>
            <person name="Zhao J.-S."/>
            <person name="Richardson P."/>
        </authorList>
    </citation>
    <scope>NUCLEOTIDE SEQUENCE [LARGE SCALE GENOMIC DNA]</scope>
    <source>
        <strain evidence="3 4">HAW-EB3</strain>
    </source>
</reference>
<organism evidence="3 4">
    <name type="scientific">Shewanella sediminis (strain HAW-EB3)</name>
    <dbReference type="NCBI Taxonomy" id="425104"/>
    <lineage>
        <taxon>Bacteria</taxon>
        <taxon>Pseudomonadati</taxon>
        <taxon>Pseudomonadota</taxon>
        <taxon>Gammaproteobacteria</taxon>
        <taxon>Alteromonadales</taxon>
        <taxon>Shewanellaceae</taxon>
        <taxon>Shewanella</taxon>
    </lineage>
</organism>
<keyword evidence="2" id="KW-0732">Signal</keyword>
<dbReference type="OrthoDB" id="9825680at2"/>
<dbReference type="KEGG" id="sse:Ssed_3277"/>
<dbReference type="RefSeq" id="WP_012143611.1">
    <property type="nucleotide sequence ID" value="NC_009831.1"/>
</dbReference>
<dbReference type="EMBL" id="CP000821">
    <property type="protein sequence ID" value="ABV37881.1"/>
    <property type="molecule type" value="Genomic_DNA"/>
</dbReference>
<name>A8FYF8_SHESH</name>
<feature type="compositionally biased region" description="Acidic residues" evidence="1">
    <location>
        <begin position="314"/>
        <end position="328"/>
    </location>
</feature>
<feature type="chain" id="PRO_5002720112" evidence="2">
    <location>
        <begin position="25"/>
        <end position="347"/>
    </location>
</feature>
<evidence type="ECO:0000256" key="2">
    <source>
        <dbReference type="SAM" id="SignalP"/>
    </source>
</evidence>
<feature type="region of interest" description="Disordered" evidence="1">
    <location>
        <begin position="314"/>
        <end position="336"/>
    </location>
</feature>
<feature type="signal peptide" evidence="2">
    <location>
        <begin position="1"/>
        <end position="24"/>
    </location>
</feature>
<dbReference type="Proteomes" id="UP000002015">
    <property type="component" value="Chromosome"/>
</dbReference>
<accession>A8FYF8</accession>
<keyword evidence="4" id="KW-1185">Reference proteome</keyword>
<evidence type="ECO:0000313" key="4">
    <source>
        <dbReference type="Proteomes" id="UP000002015"/>
    </source>
</evidence>
<dbReference type="AlphaFoldDB" id="A8FYF8"/>
<evidence type="ECO:0000256" key="1">
    <source>
        <dbReference type="SAM" id="MobiDB-lite"/>
    </source>
</evidence>
<evidence type="ECO:0000313" key="3">
    <source>
        <dbReference type="EMBL" id="ABV37881.1"/>
    </source>
</evidence>
<protein>
    <submittedName>
        <fullName evidence="3">Uncharacterized protein</fullName>
    </submittedName>
</protein>